<gene>
    <name evidence="1" type="ORF">F4820DRAFT_33970</name>
</gene>
<name>A0ACB9YSR8_9PEZI</name>
<accession>A0ACB9YSR8</accession>
<dbReference type="EMBL" id="MU393531">
    <property type="protein sequence ID" value="KAI4862218.1"/>
    <property type="molecule type" value="Genomic_DNA"/>
</dbReference>
<proteinExistence type="predicted"/>
<keyword evidence="2" id="KW-1185">Reference proteome</keyword>
<organism evidence="1 2">
    <name type="scientific">Hypoxylon rubiginosum</name>
    <dbReference type="NCBI Taxonomy" id="110542"/>
    <lineage>
        <taxon>Eukaryota</taxon>
        <taxon>Fungi</taxon>
        <taxon>Dikarya</taxon>
        <taxon>Ascomycota</taxon>
        <taxon>Pezizomycotina</taxon>
        <taxon>Sordariomycetes</taxon>
        <taxon>Xylariomycetidae</taxon>
        <taxon>Xylariales</taxon>
        <taxon>Hypoxylaceae</taxon>
        <taxon>Hypoxylon</taxon>
    </lineage>
</organism>
<comment type="caution">
    <text evidence="1">The sequence shown here is derived from an EMBL/GenBank/DDBJ whole genome shotgun (WGS) entry which is preliminary data.</text>
</comment>
<sequence>MARDCPFCDDWAMILEQRINPKEKGVDIGTTQNVSVSTRKFKRHVATHQEQLAIFVLPRSSDPDGDEKVGSDETDTPSLTSFENNHDESGLREDNSDVDTISRSVEPTSNAAVEELLREEVAEFGTEILSSTSQHNEISGITYETTLTEPGRNVENTLEKGDITGNEKSDFVKKGKTRIPLRLVSKRAIIDLGYTFVEEVHPDATSSNAYIPSS</sequence>
<protein>
    <submittedName>
        <fullName evidence="1">Uncharacterized protein</fullName>
    </submittedName>
</protein>
<evidence type="ECO:0000313" key="1">
    <source>
        <dbReference type="EMBL" id="KAI4862218.1"/>
    </source>
</evidence>
<reference evidence="1 2" key="1">
    <citation type="journal article" date="2022" name="New Phytol.">
        <title>Ecological generalism drives hyperdiversity of secondary metabolite gene clusters in xylarialean endophytes.</title>
        <authorList>
            <person name="Franco M.E.E."/>
            <person name="Wisecaver J.H."/>
            <person name="Arnold A.E."/>
            <person name="Ju Y.M."/>
            <person name="Slot J.C."/>
            <person name="Ahrendt S."/>
            <person name="Moore L.P."/>
            <person name="Eastman K.E."/>
            <person name="Scott K."/>
            <person name="Konkel Z."/>
            <person name="Mondo S.J."/>
            <person name="Kuo A."/>
            <person name="Hayes R.D."/>
            <person name="Haridas S."/>
            <person name="Andreopoulos B."/>
            <person name="Riley R."/>
            <person name="LaButti K."/>
            <person name="Pangilinan J."/>
            <person name="Lipzen A."/>
            <person name="Amirebrahimi M."/>
            <person name="Yan J."/>
            <person name="Adam C."/>
            <person name="Keymanesh K."/>
            <person name="Ng V."/>
            <person name="Louie K."/>
            <person name="Northen T."/>
            <person name="Drula E."/>
            <person name="Henrissat B."/>
            <person name="Hsieh H.M."/>
            <person name="Youens-Clark K."/>
            <person name="Lutzoni F."/>
            <person name="Miadlikowska J."/>
            <person name="Eastwood D.C."/>
            <person name="Hamelin R.C."/>
            <person name="Grigoriev I.V."/>
            <person name="U'Ren J.M."/>
        </authorList>
    </citation>
    <scope>NUCLEOTIDE SEQUENCE [LARGE SCALE GENOMIC DNA]</scope>
    <source>
        <strain evidence="1 2">CBS 119005</strain>
    </source>
</reference>
<evidence type="ECO:0000313" key="2">
    <source>
        <dbReference type="Proteomes" id="UP001497700"/>
    </source>
</evidence>
<dbReference type="Proteomes" id="UP001497700">
    <property type="component" value="Unassembled WGS sequence"/>
</dbReference>